<dbReference type="PROSITE" id="PS51826">
    <property type="entry name" value="PSBD"/>
    <property type="match status" value="1"/>
</dbReference>
<dbReference type="SUPFAM" id="SSF52777">
    <property type="entry name" value="CoA-dependent acyltransferases"/>
    <property type="match status" value="1"/>
</dbReference>
<dbReference type="OrthoDB" id="9805770at2"/>
<protein>
    <recommendedName>
        <fullName evidence="9">Dihydrolipoamide acetyltransferase component of pyruvate dehydrogenase complex</fullName>
        <ecNumber evidence="9">2.3.1.-</ecNumber>
    </recommendedName>
</protein>
<dbReference type="InterPro" id="IPR001078">
    <property type="entry name" value="2-oxoacid_DH_actylTfrase"/>
</dbReference>
<dbReference type="InterPro" id="IPR036625">
    <property type="entry name" value="E3-bd_dom_sf"/>
</dbReference>
<evidence type="ECO:0000313" key="13">
    <source>
        <dbReference type="EMBL" id="TVT29501.1"/>
    </source>
</evidence>
<comment type="catalytic activity">
    <reaction evidence="8">
        <text>N(6)-[(R)-dihydrolipoyl]-L-lysyl-[protein] + acetyl-CoA = N(6)-[(R)-S(8)-acetyldihydrolipoyl]-L-lysyl-[protein] + CoA</text>
        <dbReference type="Rhea" id="RHEA:17017"/>
        <dbReference type="Rhea" id="RHEA-COMP:10475"/>
        <dbReference type="Rhea" id="RHEA-COMP:10478"/>
        <dbReference type="ChEBI" id="CHEBI:57287"/>
        <dbReference type="ChEBI" id="CHEBI:57288"/>
        <dbReference type="ChEBI" id="CHEBI:83100"/>
        <dbReference type="ChEBI" id="CHEBI:83111"/>
        <dbReference type="EC" id="2.3.1.12"/>
    </reaction>
</comment>
<dbReference type="PANTHER" id="PTHR43178">
    <property type="entry name" value="DIHYDROLIPOAMIDE ACETYLTRANSFERASE COMPONENT OF PYRUVATE DEHYDROGENASE COMPLEX"/>
    <property type="match status" value="1"/>
</dbReference>
<evidence type="ECO:0000256" key="6">
    <source>
        <dbReference type="ARBA" id="ARBA00023315"/>
    </source>
</evidence>
<gene>
    <name evidence="13" type="ORF">FO441_04250</name>
</gene>
<feature type="compositionally biased region" description="Basic and acidic residues" evidence="10">
    <location>
        <begin position="98"/>
        <end position="108"/>
    </location>
</feature>
<comment type="function">
    <text evidence="7">The pyruvate dehydrogenase complex catalyzes the overall conversion of pyruvate to acetyl-CoA and CO(2). It contains multiple copies of three enzymatic components: pyruvate dehydrogenase (E1), dihydrolipoamide acetyltransferase (E2) and lipoamide dehydrogenase (E3).</text>
</comment>
<name>A0A558AZ11_9STAP</name>
<dbReference type="CDD" id="cd06849">
    <property type="entry name" value="lipoyl_domain"/>
    <property type="match status" value="1"/>
</dbReference>
<sequence>MEKVLMPKLGESVTEGTIEKWLVQPGDVVEEYDPICEVITDKVTAEVPSVFNGTIKELLVDEGETVEVGTPICMMETEDTGEAAQTDEPVAEDEAEKQEEVPAEKEPAPQKSNAGKSTGRISPVVMRLAEENGIDLSTVSGSGFEGRITKKDILQTIENGPSAQKEEQTNHSMPAEPAKTEQSTSTPAPDTQEAVVAGEEIPVKGVRKAIADRMVQSSLEIPHAWLMMEVDATNLVNVRNSHKSDFKKQEGYNLTFFSFFVKAVAETLKEYPMLNSSWQGDRIIVNKDINISIAVAGDDKLYVPVIRNADELSIKGIARQVSELADLGRRHKLTSAHMAGGTFTVNNTGAFGSVQSMGIINQPQAAILQVESIVKKPVIIDDMIAVRHMVNLCLSIDHRILDGLIAGQFLKSVKEKIEAYSLEHTSIY</sequence>
<dbReference type="InterPro" id="IPR050743">
    <property type="entry name" value="2-oxoacid_DH_E2_comp"/>
</dbReference>
<evidence type="ECO:0000256" key="3">
    <source>
        <dbReference type="ARBA" id="ARBA00011484"/>
    </source>
</evidence>
<keyword evidence="5 9" id="KW-0450">Lipoyl</keyword>
<dbReference type="GO" id="GO:0004742">
    <property type="term" value="F:dihydrolipoyllysine-residue acetyltransferase activity"/>
    <property type="evidence" value="ECO:0007669"/>
    <property type="project" value="UniProtKB-EC"/>
</dbReference>
<evidence type="ECO:0000256" key="9">
    <source>
        <dbReference type="RuleBase" id="RU003423"/>
    </source>
</evidence>
<dbReference type="InterPro" id="IPR003016">
    <property type="entry name" value="2-oxoA_DH_lipoyl-BS"/>
</dbReference>
<dbReference type="GO" id="GO:0031405">
    <property type="term" value="F:lipoic acid binding"/>
    <property type="evidence" value="ECO:0007669"/>
    <property type="project" value="TreeGrafter"/>
</dbReference>
<keyword evidence="14" id="KW-1185">Reference proteome</keyword>
<comment type="similarity">
    <text evidence="2 9">Belongs to the 2-oxoacid dehydrogenase family.</text>
</comment>
<organism evidence="13 14">
    <name type="scientific">Salinicoccus cyprini</name>
    <dbReference type="NCBI Taxonomy" id="2493691"/>
    <lineage>
        <taxon>Bacteria</taxon>
        <taxon>Bacillati</taxon>
        <taxon>Bacillota</taxon>
        <taxon>Bacilli</taxon>
        <taxon>Bacillales</taxon>
        <taxon>Staphylococcaceae</taxon>
        <taxon>Salinicoccus</taxon>
    </lineage>
</organism>
<feature type="domain" description="Peripheral subunit-binding (PSBD)" evidence="12">
    <location>
        <begin position="120"/>
        <end position="157"/>
    </location>
</feature>
<evidence type="ECO:0000256" key="7">
    <source>
        <dbReference type="ARBA" id="ARBA00025211"/>
    </source>
</evidence>
<dbReference type="Pfam" id="PF00364">
    <property type="entry name" value="Biotin_lipoyl"/>
    <property type="match status" value="1"/>
</dbReference>
<dbReference type="AlphaFoldDB" id="A0A558AZ11"/>
<proteinExistence type="inferred from homology"/>
<dbReference type="InterPro" id="IPR023213">
    <property type="entry name" value="CAT-like_dom_sf"/>
</dbReference>
<feature type="compositionally biased region" description="Polar residues" evidence="10">
    <location>
        <begin position="110"/>
        <end position="120"/>
    </location>
</feature>
<comment type="subunit">
    <text evidence="3">Forms a 24-polypeptide structural core with octahedral symmetry.</text>
</comment>
<dbReference type="SUPFAM" id="SSF51230">
    <property type="entry name" value="Single hybrid motif"/>
    <property type="match status" value="1"/>
</dbReference>
<accession>A0A558AZ11</accession>
<dbReference type="GO" id="GO:0005737">
    <property type="term" value="C:cytoplasm"/>
    <property type="evidence" value="ECO:0007669"/>
    <property type="project" value="TreeGrafter"/>
</dbReference>
<dbReference type="Pfam" id="PF02817">
    <property type="entry name" value="E3_binding"/>
    <property type="match status" value="1"/>
</dbReference>
<dbReference type="InterPro" id="IPR004167">
    <property type="entry name" value="PSBD"/>
</dbReference>
<dbReference type="PROSITE" id="PS00189">
    <property type="entry name" value="LIPOYL"/>
    <property type="match status" value="1"/>
</dbReference>
<feature type="region of interest" description="Disordered" evidence="10">
    <location>
        <begin position="80"/>
        <end position="121"/>
    </location>
</feature>
<keyword evidence="4 9" id="KW-0808">Transferase</keyword>
<evidence type="ECO:0000256" key="8">
    <source>
        <dbReference type="ARBA" id="ARBA00048370"/>
    </source>
</evidence>
<dbReference type="Gene3D" id="2.40.50.100">
    <property type="match status" value="1"/>
</dbReference>
<feature type="region of interest" description="Disordered" evidence="10">
    <location>
        <begin position="160"/>
        <end position="193"/>
    </location>
</feature>
<evidence type="ECO:0000259" key="12">
    <source>
        <dbReference type="PROSITE" id="PS51826"/>
    </source>
</evidence>
<dbReference type="SUPFAM" id="SSF47005">
    <property type="entry name" value="Peripheral subunit-binding domain of 2-oxo acid dehydrogenase complex"/>
    <property type="match status" value="1"/>
</dbReference>
<dbReference type="RefSeq" id="WP_145286223.1">
    <property type="nucleotide sequence ID" value="NZ_VMSJ01000001.1"/>
</dbReference>
<keyword evidence="6 9" id="KW-0012">Acyltransferase</keyword>
<evidence type="ECO:0000259" key="11">
    <source>
        <dbReference type="PROSITE" id="PS50968"/>
    </source>
</evidence>
<dbReference type="PANTHER" id="PTHR43178:SF5">
    <property type="entry name" value="LIPOAMIDE ACYLTRANSFERASE COMPONENT OF BRANCHED-CHAIN ALPHA-KETO ACID DEHYDROGENASE COMPLEX, MITOCHONDRIAL"/>
    <property type="match status" value="1"/>
</dbReference>
<evidence type="ECO:0000256" key="1">
    <source>
        <dbReference type="ARBA" id="ARBA00001938"/>
    </source>
</evidence>
<dbReference type="EMBL" id="VMSJ01000001">
    <property type="protein sequence ID" value="TVT29501.1"/>
    <property type="molecule type" value="Genomic_DNA"/>
</dbReference>
<comment type="cofactor">
    <cofactor evidence="1 9">
        <name>(R)-lipoate</name>
        <dbReference type="ChEBI" id="CHEBI:83088"/>
    </cofactor>
</comment>
<dbReference type="Gene3D" id="3.30.559.10">
    <property type="entry name" value="Chloramphenicol acetyltransferase-like domain"/>
    <property type="match status" value="1"/>
</dbReference>
<dbReference type="Proteomes" id="UP000315103">
    <property type="component" value="Unassembled WGS sequence"/>
</dbReference>
<evidence type="ECO:0000256" key="4">
    <source>
        <dbReference type="ARBA" id="ARBA00022679"/>
    </source>
</evidence>
<dbReference type="FunFam" id="3.30.559.10:FF:000007">
    <property type="entry name" value="Dihydrolipoamide acetyltransferase component of pyruvate dehydrogenase complex"/>
    <property type="match status" value="1"/>
</dbReference>
<feature type="compositionally biased region" description="Polar residues" evidence="10">
    <location>
        <begin position="180"/>
        <end position="189"/>
    </location>
</feature>
<feature type="domain" description="Lipoyl-binding" evidence="11">
    <location>
        <begin position="1"/>
        <end position="76"/>
    </location>
</feature>
<evidence type="ECO:0000256" key="5">
    <source>
        <dbReference type="ARBA" id="ARBA00022823"/>
    </source>
</evidence>
<dbReference type="InterPro" id="IPR011053">
    <property type="entry name" value="Single_hybrid_motif"/>
</dbReference>
<dbReference type="Pfam" id="PF00198">
    <property type="entry name" value="2-oxoacid_dh"/>
    <property type="match status" value="1"/>
</dbReference>
<evidence type="ECO:0000256" key="10">
    <source>
        <dbReference type="SAM" id="MobiDB-lite"/>
    </source>
</evidence>
<evidence type="ECO:0000256" key="2">
    <source>
        <dbReference type="ARBA" id="ARBA00007317"/>
    </source>
</evidence>
<dbReference type="InterPro" id="IPR000089">
    <property type="entry name" value="Biotin_lipoyl"/>
</dbReference>
<evidence type="ECO:0000313" key="14">
    <source>
        <dbReference type="Proteomes" id="UP000315103"/>
    </source>
</evidence>
<dbReference type="EC" id="2.3.1.-" evidence="9"/>
<reference evidence="13 14" key="1">
    <citation type="submission" date="2019-07" db="EMBL/GenBank/DDBJ databases">
        <title>Salinicoccus cyprini sp. nov., isolated from gastro-intestinal tract of mirror carp, Cyprinus carpio var. specularis, collected from Gobind Sagar Reservoir, Himachal Pradesh, India.</title>
        <authorList>
            <person name="Talwar C."/>
            <person name="Singh A.K."/>
            <person name="Lal R."/>
            <person name="Negi R.K."/>
        </authorList>
    </citation>
    <scope>NUCLEOTIDE SEQUENCE [LARGE SCALE GENOMIC DNA]</scope>
    <source>
        <strain evidence="13 14">CT19</strain>
    </source>
</reference>
<comment type="caution">
    <text evidence="13">The sequence shown here is derived from an EMBL/GenBank/DDBJ whole genome shotgun (WGS) entry which is preliminary data.</text>
</comment>
<dbReference type="PROSITE" id="PS50968">
    <property type="entry name" value="BIOTINYL_LIPOYL"/>
    <property type="match status" value="1"/>
</dbReference>
<dbReference type="Gene3D" id="4.10.320.10">
    <property type="entry name" value="E3-binding domain"/>
    <property type="match status" value="1"/>
</dbReference>